<dbReference type="InterPro" id="IPR011877">
    <property type="entry name" value="Ribokinase"/>
</dbReference>
<keyword evidence="9 12" id="KW-0460">Magnesium</keyword>
<evidence type="ECO:0000256" key="11">
    <source>
        <dbReference type="ARBA" id="ARBA00023277"/>
    </source>
</evidence>
<comment type="activity regulation">
    <text evidence="12">Activated by a monovalent cation that binds near, but not in, the active site. The most likely occupant of the site in vivo is potassium. Ion binding induces a conformational change that may alter substrate affinity.</text>
</comment>
<evidence type="ECO:0000256" key="9">
    <source>
        <dbReference type="ARBA" id="ARBA00022842"/>
    </source>
</evidence>
<evidence type="ECO:0000256" key="12">
    <source>
        <dbReference type="HAMAP-Rule" id="MF_01987"/>
    </source>
</evidence>
<dbReference type="InterPro" id="IPR002139">
    <property type="entry name" value="Ribo/fructo_kinase"/>
</dbReference>
<evidence type="ECO:0000256" key="10">
    <source>
        <dbReference type="ARBA" id="ARBA00022958"/>
    </source>
</evidence>
<dbReference type="CDD" id="cd01174">
    <property type="entry name" value="ribokinase"/>
    <property type="match status" value="1"/>
</dbReference>
<feature type="binding site" evidence="12">
    <location>
        <position position="248"/>
    </location>
    <ligand>
        <name>K(+)</name>
        <dbReference type="ChEBI" id="CHEBI:29103"/>
    </ligand>
</feature>
<comment type="similarity">
    <text evidence="1">Belongs to the carbohydrate kinase pfkB family.</text>
</comment>
<gene>
    <name evidence="12 14" type="primary">rbsK</name>
    <name evidence="14" type="ORF">SKC37_06315</name>
</gene>
<feature type="binding site" evidence="12">
    <location>
        <begin position="11"/>
        <end position="13"/>
    </location>
    <ligand>
        <name>substrate</name>
    </ligand>
</feature>
<keyword evidence="5 12" id="KW-0479">Metal-binding</keyword>
<dbReference type="RefSeq" id="WP_377980665.1">
    <property type="nucleotide sequence ID" value="NZ_JBBKXX010000002.1"/>
</dbReference>
<dbReference type="GO" id="GO:0004747">
    <property type="term" value="F:ribokinase activity"/>
    <property type="evidence" value="ECO:0007669"/>
    <property type="project" value="UniProtKB-EC"/>
</dbReference>
<comment type="catalytic activity">
    <reaction evidence="12">
        <text>D-ribose + ATP = D-ribose 5-phosphate + ADP + H(+)</text>
        <dbReference type="Rhea" id="RHEA:13697"/>
        <dbReference type="ChEBI" id="CHEBI:15378"/>
        <dbReference type="ChEBI" id="CHEBI:30616"/>
        <dbReference type="ChEBI" id="CHEBI:47013"/>
        <dbReference type="ChEBI" id="CHEBI:78346"/>
        <dbReference type="ChEBI" id="CHEBI:456216"/>
        <dbReference type="EC" id="2.7.1.15"/>
    </reaction>
</comment>
<comment type="function">
    <text evidence="12">Catalyzes the phosphorylation of ribose at O-5 in a reaction requiring ATP and magnesium. The resulting D-ribose-5-phosphate can then be used either for sythesis of nucleotides, histidine, and tryptophan, or as a component of the pentose phosphate pathway.</text>
</comment>
<keyword evidence="8 12" id="KW-0067">ATP-binding</keyword>
<feature type="binding site" evidence="12">
    <location>
        <begin position="251"/>
        <end position="252"/>
    </location>
    <ligand>
        <name>ATP</name>
        <dbReference type="ChEBI" id="CHEBI:30616"/>
    </ligand>
</feature>
<comment type="subcellular location">
    <subcellularLocation>
        <location evidence="12">Cytoplasm</location>
    </subcellularLocation>
</comment>
<evidence type="ECO:0000256" key="8">
    <source>
        <dbReference type="ARBA" id="ARBA00022840"/>
    </source>
</evidence>
<keyword evidence="15" id="KW-1185">Reference proteome</keyword>
<protein>
    <recommendedName>
        <fullName evidence="3 12">Ribokinase</fullName>
        <shortName evidence="12">RK</shortName>
        <ecNumber evidence="2 12">2.7.1.15</ecNumber>
    </recommendedName>
</protein>
<dbReference type="InterPro" id="IPR029056">
    <property type="entry name" value="Ribokinase-like"/>
</dbReference>
<feature type="binding site" evidence="12">
    <location>
        <position position="252"/>
    </location>
    <ligand>
        <name>substrate</name>
    </ligand>
</feature>
<evidence type="ECO:0000256" key="4">
    <source>
        <dbReference type="ARBA" id="ARBA00022679"/>
    </source>
</evidence>
<keyword evidence="10 12" id="KW-0630">Potassium</keyword>
<dbReference type="NCBIfam" id="TIGR02152">
    <property type="entry name" value="D_ribokin_bact"/>
    <property type="match status" value="1"/>
</dbReference>
<keyword evidence="11 12" id="KW-0119">Carbohydrate metabolism</keyword>
<evidence type="ECO:0000256" key="6">
    <source>
        <dbReference type="ARBA" id="ARBA00022741"/>
    </source>
</evidence>
<dbReference type="InterPro" id="IPR011611">
    <property type="entry name" value="PfkB_dom"/>
</dbReference>
<organism evidence="14 15">
    <name type="scientific">Aquirufa esocilacus</name>
    <dbReference type="NCBI Taxonomy" id="3096513"/>
    <lineage>
        <taxon>Bacteria</taxon>
        <taxon>Pseudomonadati</taxon>
        <taxon>Bacteroidota</taxon>
        <taxon>Cytophagia</taxon>
        <taxon>Cytophagales</taxon>
        <taxon>Flectobacillaceae</taxon>
        <taxon>Aquirufa</taxon>
    </lineage>
</organism>
<sequence length="298" mass="31028">MTKITIIGSSNTDMVIKSAHLPAPGETVLGGDFFMNPGGKGANQAVAAARLGGEVHFVCKVGKDVFGETAMQQFKNEGIHTRFVTQDPLAPSGIALINVDAKGENCITVASGANNSLLPSDIDAASEIFEAGDFVLIQLETPLETVVHASALASKKRLKVVLNPAPAAELPTELFPHLYAITPNETEAEILTGVAVTDLLTAEKAANILLNKGVQHVIITLGAEGALYKTAYETQHIPVAKVVAQDTTAAGDCFNGALVVGLSEGMSWPDAIAFACKAASISVTRLGAQASMPRLNEL</sequence>
<evidence type="ECO:0000256" key="2">
    <source>
        <dbReference type="ARBA" id="ARBA00012035"/>
    </source>
</evidence>
<comment type="similarity">
    <text evidence="12">Belongs to the carbohydrate kinase PfkB family. Ribokinase subfamily.</text>
</comment>
<evidence type="ECO:0000256" key="1">
    <source>
        <dbReference type="ARBA" id="ARBA00005380"/>
    </source>
</evidence>
<dbReference type="EMBL" id="JBBKXX010000002">
    <property type="protein sequence ID" value="MFD3408263.1"/>
    <property type="molecule type" value="Genomic_DNA"/>
</dbReference>
<feature type="binding site" evidence="12">
    <location>
        <position position="285"/>
    </location>
    <ligand>
        <name>K(+)</name>
        <dbReference type="ChEBI" id="CHEBI:29103"/>
    </ligand>
</feature>
<evidence type="ECO:0000256" key="7">
    <source>
        <dbReference type="ARBA" id="ARBA00022777"/>
    </source>
</evidence>
<comment type="cofactor">
    <cofactor evidence="12">
        <name>Mg(2+)</name>
        <dbReference type="ChEBI" id="CHEBI:18420"/>
    </cofactor>
    <text evidence="12">Requires a divalent cation, most likely magnesium in vivo, as an electrophilic catalyst to aid phosphoryl group transfer. It is the chelate of the metal and the nucleotide that is the actual substrate.</text>
</comment>
<feature type="binding site" evidence="12">
    <location>
        <position position="184"/>
    </location>
    <ligand>
        <name>ATP</name>
        <dbReference type="ChEBI" id="CHEBI:30616"/>
    </ligand>
</feature>
<feature type="binding site" evidence="12">
    <location>
        <position position="246"/>
    </location>
    <ligand>
        <name>K(+)</name>
        <dbReference type="ChEBI" id="CHEBI:29103"/>
    </ligand>
</feature>
<proteinExistence type="inferred from homology"/>
<keyword evidence="4 12" id="KW-0808">Transferase</keyword>
<feature type="binding site" evidence="12">
    <location>
        <begin position="220"/>
        <end position="225"/>
    </location>
    <ligand>
        <name>ATP</name>
        <dbReference type="ChEBI" id="CHEBI:30616"/>
    </ligand>
</feature>
<dbReference type="Pfam" id="PF00294">
    <property type="entry name" value="PfkB"/>
    <property type="match status" value="1"/>
</dbReference>
<comment type="caution">
    <text evidence="12">Lacks conserved residue(s) required for the propagation of feature annotation.</text>
</comment>
<keyword evidence="6 12" id="KW-0547">Nucleotide-binding</keyword>
<dbReference type="HAMAP" id="MF_01987">
    <property type="entry name" value="Ribokinase"/>
    <property type="match status" value="1"/>
</dbReference>
<evidence type="ECO:0000256" key="3">
    <source>
        <dbReference type="ARBA" id="ARBA00016943"/>
    </source>
</evidence>
<feature type="domain" description="Carbohydrate kinase PfkB" evidence="13">
    <location>
        <begin position="1"/>
        <end position="293"/>
    </location>
</feature>
<evidence type="ECO:0000313" key="14">
    <source>
        <dbReference type="EMBL" id="MFD3408263.1"/>
    </source>
</evidence>
<feature type="binding site" evidence="12">
    <location>
        <position position="291"/>
    </location>
    <ligand>
        <name>K(+)</name>
        <dbReference type="ChEBI" id="CHEBI:29103"/>
    </ligand>
</feature>
<dbReference type="PRINTS" id="PR00990">
    <property type="entry name" value="RIBOKINASE"/>
</dbReference>
<comment type="caution">
    <text evidence="14">The sequence shown here is derived from an EMBL/GenBank/DDBJ whole genome shotgun (WGS) entry which is preliminary data.</text>
</comment>
<comment type="subunit">
    <text evidence="12">Homodimer.</text>
</comment>
<dbReference type="PROSITE" id="PS00584">
    <property type="entry name" value="PFKB_KINASES_2"/>
    <property type="match status" value="1"/>
</dbReference>
<reference evidence="14 15" key="1">
    <citation type="submission" date="2024-03" db="EMBL/GenBank/DDBJ databases">
        <title>Aquirufa genome sequencing.</title>
        <authorList>
            <person name="Pitt A."/>
            <person name="Hahn M.W."/>
        </authorList>
    </citation>
    <scope>NUCLEOTIDE SEQUENCE [LARGE SCALE GENOMIC DNA]</scope>
    <source>
        <strain evidence="14 15">HETE-83D</strain>
    </source>
</reference>
<evidence type="ECO:0000259" key="13">
    <source>
        <dbReference type="Pfam" id="PF00294"/>
    </source>
</evidence>
<dbReference type="NCBIfam" id="NF008353">
    <property type="entry name" value="PRK11142.1"/>
    <property type="match status" value="1"/>
</dbReference>
<keyword evidence="12" id="KW-0963">Cytoplasm</keyword>
<feature type="binding site" evidence="12">
    <location>
        <position position="287"/>
    </location>
    <ligand>
        <name>K(+)</name>
        <dbReference type="ChEBI" id="CHEBI:29103"/>
    </ligand>
</feature>
<name>A0ABW6DHU8_9BACT</name>
<dbReference type="SUPFAM" id="SSF53613">
    <property type="entry name" value="Ribokinase-like"/>
    <property type="match status" value="1"/>
</dbReference>
<feature type="binding site" evidence="12">
    <location>
        <position position="282"/>
    </location>
    <ligand>
        <name>K(+)</name>
        <dbReference type="ChEBI" id="CHEBI:29103"/>
    </ligand>
</feature>
<feature type="binding site" evidence="12">
    <location>
        <position position="140"/>
    </location>
    <ligand>
        <name>substrate</name>
    </ligand>
</feature>
<keyword evidence="7 12" id="KW-0418">Kinase</keyword>
<dbReference type="PANTHER" id="PTHR10584">
    <property type="entry name" value="SUGAR KINASE"/>
    <property type="match status" value="1"/>
</dbReference>
<dbReference type="PANTHER" id="PTHR10584:SF166">
    <property type="entry name" value="RIBOKINASE"/>
    <property type="match status" value="1"/>
</dbReference>
<feature type="binding site" evidence="12">
    <location>
        <begin position="39"/>
        <end position="43"/>
    </location>
    <ligand>
        <name>substrate</name>
    </ligand>
</feature>
<evidence type="ECO:0000256" key="5">
    <source>
        <dbReference type="ARBA" id="ARBA00022723"/>
    </source>
</evidence>
<dbReference type="InterPro" id="IPR002173">
    <property type="entry name" value="Carboh/pur_kinase_PfkB_CS"/>
</dbReference>
<dbReference type="Proteomes" id="UP001598019">
    <property type="component" value="Unassembled WGS sequence"/>
</dbReference>
<comment type="pathway">
    <text evidence="12">Carbohydrate metabolism; D-ribose degradation; D-ribose 5-phosphate from beta-D-ribopyranose: step 2/2.</text>
</comment>
<accession>A0ABW6DHU8</accession>
<dbReference type="EC" id="2.7.1.15" evidence="2 12"/>
<dbReference type="Gene3D" id="3.40.1190.20">
    <property type="match status" value="1"/>
</dbReference>
<evidence type="ECO:0000313" key="15">
    <source>
        <dbReference type="Proteomes" id="UP001598019"/>
    </source>
</evidence>
<feature type="active site" description="Proton acceptor" evidence="12">
    <location>
        <position position="252"/>
    </location>
</feature>